<dbReference type="EMBL" id="JACEMT010000031">
    <property type="protein sequence ID" value="MBA4501002.1"/>
    <property type="molecule type" value="Genomic_DNA"/>
</dbReference>
<evidence type="ECO:0000313" key="2">
    <source>
        <dbReference type="Proteomes" id="UP000538931"/>
    </source>
</evidence>
<dbReference type="PROSITE" id="PS51257">
    <property type="entry name" value="PROKAR_LIPOPROTEIN"/>
    <property type="match status" value="1"/>
</dbReference>
<dbReference type="RefSeq" id="WP_181736467.1">
    <property type="nucleotide sequence ID" value="NZ_JACEMT010000031.1"/>
</dbReference>
<accession>A0A7W1WVM0</accession>
<evidence type="ECO:0008006" key="3">
    <source>
        <dbReference type="Google" id="ProtNLM"/>
    </source>
</evidence>
<organism evidence="1 2">
    <name type="scientific">Marinobacterium marinum</name>
    <dbReference type="NCBI Taxonomy" id="2756129"/>
    <lineage>
        <taxon>Bacteria</taxon>
        <taxon>Pseudomonadati</taxon>
        <taxon>Pseudomonadota</taxon>
        <taxon>Gammaproteobacteria</taxon>
        <taxon>Oceanospirillales</taxon>
        <taxon>Oceanospirillaceae</taxon>
        <taxon>Marinobacterium</taxon>
    </lineage>
</organism>
<comment type="caution">
    <text evidence="1">The sequence shown here is derived from an EMBL/GenBank/DDBJ whole genome shotgun (WGS) entry which is preliminary data.</text>
</comment>
<gene>
    <name evidence="1" type="ORF">H1S06_01290</name>
</gene>
<protein>
    <recommendedName>
        <fullName evidence="3">DUF4440 domain-containing protein</fullName>
    </recommendedName>
</protein>
<name>A0A7W1WVM0_9GAMM</name>
<evidence type="ECO:0000313" key="1">
    <source>
        <dbReference type="EMBL" id="MBA4501002.1"/>
    </source>
</evidence>
<keyword evidence="2" id="KW-1185">Reference proteome</keyword>
<dbReference type="AlphaFoldDB" id="A0A7W1WVM0"/>
<sequence>MKLKHLCIHNASVNSALMRRAAVCFMVSAFMGGCASVGMNTSPEEVVHKRAQQKLDALLEWDIDTAYALTSPGYREIKGKHQFTSRYLGASGWQAAKVQSVTCDDEYTRCKVSYLVTYTDRKLPAPVKTSLNETWIYVQDQWYLYLR</sequence>
<dbReference type="Proteomes" id="UP000538931">
    <property type="component" value="Unassembled WGS sequence"/>
</dbReference>
<proteinExistence type="predicted"/>
<reference evidence="1 2" key="1">
    <citation type="submission" date="2020-07" db="EMBL/GenBank/DDBJ databases">
        <title>Bacterium isolated from marien macroalgae.</title>
        <authorList>
            <person name="Zhu K."/>
            <person name="Lu D."/>
            <person name="Du Z."/>
        </authorList>
    </citation>
    <scope>NUCLEOTIDE SEQUENCE [LARGE SCALE GENOMIC DNA]</scope>
    <source>
        <strain evidence="1 2">3-1745</strain>
    </source>
</reference>